<name>A0ABM8W594_GIGMA</name>
<dbReference type="Proteomes" id="UP000789901">
    <property type="component" value="Unassembled WGS sequence"/>
</dbReference>
<protein>
    <submittedName>
        <fullName evidence="1">19480_t:CDS:1</fullName>
    </submittedName>
</protein>
<sequence>AKKSSLTKLTLRKLPKLKKLGCPNNLLTTLDLSSCLNLEKLNCELTKIN</sequence>
<dbReference type="InterPro" id="IPR032675">
    <property type="entry name" value="LRR_dom_sf"/>
</dbReference>
<evidence type="ECO:0000313" key="1">
    <source>
        <dbReference type="EMBL" id="CAG8528515.1"/>
    </source>
</evidence>
<accession>A0ABM8W594</accession>
<feature type="non-terminal residue" evidence="1">
    <location>
        <position position="1"/>
    </location>
</feature>
<dbReference type="EMBL" id="CAJVQB010001266">
    <property type="protein sequence ID" value="CAG8528515.1"/>
    <property type="molecule type" value="Genomic_DNA"/>
</dbReference>
<evidence type="ECO:0000313" key="2">
    <source>
        <dbReference type="Proteomes" id="UP000789901"/>
    </source>
</evidence>
<keyword evidence="2" id="KW-1185">Reference proteome</keyword>
<comment type="caution">
    <text evidence="1">The sequence shown here is derived from an EMBL/GenBank/DDBJ whole genome shotgun (WGS) entry which is preliminary data.</text>
</comment>
<organism evidence="1 2">
    <name type="scientific">Gigaspora margarita</name>
    <dbReference type="NCBI Taxonomy" id="4874"/>
    <lineage>
        <taxon>Eukaryota</taxon>
        <taxon>Fungi</taxon>
        <taxon>Fungi incertae sedis</taxon>
        <taxon>Mucoromycota</taxon>
        <taxon>Glomeromycotina</taxon>
        <taxon>Glomeromycetes</taxon>
        <taxon>Diversisporales</taxon>
        <taxon>Gigasporaceae</taxon>
        <taxon>Gigaspora</taxon>
    </lineage>
</organism>
<reference evidence="1 2" key="1">
    <citation type="submission" date="2021-06" db="EMBL/GenBank/DDBJ databases">
        <authorList>
            <person name="Kallberg Y."/>
            <person name="Tangrot J."/>
            <person name="Rosling A."/>
        </authorList>
    </citation>
    <scope>NUCLEOTIDE SEQUENCE [LARGE SCALE GENOMIC DNA]</scope>
    <source>
        <strain evidence="1 2">120-4 pot B 10/14</strain>
    </source>
</reference>
<dbReference type="Gene3D" id="3.80.10.10">
    <property type="entry name" value="Ribonuclease Inhibitor"/>
    <property type="match status" value="1"/>
</dbReference>
<gene>
    <name evidence="1" type="ORF">GMARGA_LOCUS3507</name>
</gene>
<proteinExistence type="predicted"/>